<name>A0A5N5QC51_9AGAM</name>
<keyword evidence="4" id="KW-1185">Reference proteome</keyword>
<feature type="chain" id="PRO_5024429602" description="Transmembrane protein" evidence="2">
    <location>
        <begin position="25"/>
        <end position="535"/>
    </location>
</feature>
<evidence type="ECO:0000313" key="4">
    <source>
        <dbReference type="Proteomes" id="UP000383932"/>
    </source>
</evidence>
<evidence type="ECO:0000256" key="2">
    <source>
        <dbReference type="SAM" id="SignalP"/>
    </source>
</evidence>
<dbReference type="Proteomes" id="UP000383932">
    <property type="component" value="Unassembled WGS sequence"/>
</dbReference>
<feature type="compositionally biased region" description="Basic residues" evidence="1">
    <location>
        <begin position="494"/>
        <end position="509"/>
    </location>
</feature>
<organism evidence="3 4">
    <name type="scientific">Ceratobasidium theobromae</name>
    <dbReference type="NCBI Taxonomy" id="1582974"/>
    <lineage>
        <taxon>Eukaryota</taxon>
        <taxon>Fungi</taxon>
        <taxon>Dikarya</taxon>
        <taxon>Basidiomycota</taxon>
        <taxon>Agaricomycotina</taxon>
        <taxon>Agaricomycetes</taxon>
        <taxon>Cantharellales</taxon>
        <taxon>Ceratobasidiaceae</taxon>
        <taxon>Ceratobasidium</taxon>
    </lineage>
</organism>
<sequence length="535" mass="58975">MTGSSAVTLRRCLILALSCLAIYAIPPVDAPPLLQPDDHPFTRAVGERPHPALSLDGFPILTPANNTQESLTYPKLAYDCSILSTVSRIRCQVYETMTSTLELAYWPSVPARFVVLEQVLNTSIKLSYKPLDLMIRLHLLSPPPASITATKPLTATRTTSTINLPSPTTAHTWRKGTVLVDRSTCQHSGVWLRDDLLRYIAKSLTGQWVFATWVRLVLASEAMLSLASDLAVGFQQNLMSWIDSLFVYAELFVSQFSGPKLEQLVSKLGAAWSSMSNSISFKFIFASSPFEGFFKQLDFSAWCSSILEFVLWDFGILALLVFGSAFVAAQTSESVRSSSNASICPIVASALPPATALGPTLNDALICSSAFGSDFKLRPQLMIEWHPIKPECVLRAEMHLPDPLCALIIVAPTDVYDNILFYKLRLALEPTRPTLLLLGWYPTQDVDQNGSLETVLTESNRFEHVQNQHENLEQVDQDIQGETLEAETTEEPKRRRRKTRRGCRGRRNGRNGNGEANIGSMSGESSQAGGSEACG</sequence>
<feature type="compositionally biased region" description="Low complexity" evidence="1">
    <location>
        <begin position="519"/>
        <end position="535"/>
    </location>
</feature>
<evidence type="ECO:0008006" key="5">
    <source>
        <dbReference type="Google" id="ProtNLM"/>
    </source>
</evidence>
<comment type="caution">
    <text evidence="3">The sequence shown here is derived from an EMBL/GenBank/DDBJ whole genome shotgun (WGS) entry which is preliminary data.</text>
</comment>
<evidence type="ECO:0000313" key="3">
    <source>
        <dbReference type="EMBL" id="KAB5589209.1"/>
    </source>
</evidence>
<dbReference type="AlphaFoldDB" id="A0A5N5QC51"/>
<reference evidence="3 4" key="1">
    <citation type="journal article" date="2019" name="Fungal Biol. Biotechnol.">
        <title>Draft genome sequence of fastidious pathogen Ceratobasidium theobromae, which causes vascular-streak dieback in Theobroma cacao.</title>
        <authorList>
            <person name="Ali S.S."/>
            <person name="Asman A."/>
            <person name="Shao J."/>
            <person name="Firmansyah A.P."/>
            <person name="Susilo A.W."/>
            <person name="Rosmana A."/>
            <person name="McMahon P."/>
            <person name="Junaid M."/>
            <person name="Guest D."/>
            <person name="Kheng T.Y."/>
            <person name="Meinhardt L.W."/>
            <person name="Bailey B.A."/>
        </authorList>
    </citation>
    <scope>NUCLEOTIDE SEQUENCE [LARGE SCALE GENOMIC DNA]</scope>
    <source>
        <strain evidence="3 4">CT2</strain>
    </source>
</reference>
<feature type="signal peptide" evidence="2">
    <location>
        <begin position="1"/>
        <end position="24"/>
    </location>
</feature>
<keyword evidence="2" id="KW-0732">Signal</keyword>
<gene>
    <name evidence="3" type="ORF">CTheo_7352</name>
</gene>
<protein>
    <recommendedName>
        <fullName evidence="5">Transmembrane protein</fullName>
    </recommendedName>
</protein>
<accession>A0A5N5QC51</accession>
<dbReference type="EMBL" id="SSOP01000302">
    <property type="protein sequence ID" value="KAB5589209.1"/>
    <property type="molecule type" value="Genomic_DNA"/>
</dbReference>
<feature type="region of interest" description="Disordered" evidence="1">
    <location>
        <begin position="471"/>
        <end position="535"/>
    </location>
</feature>
<proteinExistence type="predicted"/>
<evidence type="ECO:0000256" key="1">
    <source>
        <dbReference type="SAM" id="MobiDB-lite"/>
    </source>
</evidence>